<keyword evidence="2" id="KW-1185">Reference proteome</keyword>
<dbReference type="InParanoid" id="A0A2K1QL78"/>
<protein>
    <submittedName>
        <fullName evidence="1">Uncharacterized protein</fullName>
    </submittedName>
</protein>
<comment type="caution">
    <text evidence="1">The sequence shown here is derived from an EMBL/GenBank/DDBJ whole genome shotgun (WGS) entry which is preliminary data.</text>
</comment>
<evidence type="ECO:0000313" key="1">
    <source>
        <dbReference type="EMBL" id="PNS15573.1"/>
    </source>
</evidence>
<organism evidence="1 2">
    <name type="scientific">Sphaceloma murrayae</name>
    <dbReference type="NCBI Taxonomy" id="2082308"/>
    <lineage>
        <taxon>Eukaryota</taxon>
        <taxon>Fungi</taxon>
        <taxon>Dikarya</taxon>
        <taxon>Ascomycota</taxon>
        <taxon>Pezizomycotina</taxon>
        <taxon>Dothideomycetes</taxon>
        <taxon>Dothideomycetidae</taxon>
        <taxon>Myriangiales</taxon>
        <taxon>Elsinoaceae</taxon>
        <taxon>Sphaceloma</taxon>
    </lineage>
</organism>
<accession>A0A2K1QL78</accession>
<dbReference type="AlphaFoldDB" id="A0A2K1QL78"/>
<dbReference type="EMBL" id="NKHZ01000070">
    <property type="protein sequence ID" value="PNS15573.1"/>
    <property type="molecule type" value="Genomic_DNA"/>
</dbReference>
<sequence>MGPVAFDNLPAELRVKIMRLYYQDSIYTVRVTALYDDSAYLNPEKSSASHPLALLLTNSHIKREAFPLLCEGSVFAFEGVSALERFTEMTPPDLVTNITRVQFDQTSYTSDIRLQWSFIATALRKLPRIKYLKVNLDGPFYAFPRTIEKLMGTVYDQVSDKRLKDGSKLQMHVVVPHRYHRRYHKLSIQESKDGMLKVEYLYGHHCINKKMCLSSAGNQGPVIMK</sequence>
<reference evidence="1 2" key="1">
    <citation type="submission" date="2017-06" db="EMBL/GenBank/DDBJ databases">
        <title>Draft genome sequence of a variant of Elsinoe murrayae.</title>
        <authorList>
            <person name="Cheng Q."/>
        </authorList>
    </citation>
    <scope>NUCLEOTIDE SEQUENCE [LARGE SCALE GENOMIC DNA]</scope>
    <source>
        <strain evidence="1 2">CQ-2017a</strain>
    </source>
</reference>
<proteinExistence type="predicted"/>
<evidence type="ECO:0000313" key="2">
    <source>
        <dbReference type="Proteomes" id="UP000243797"/>
    </source>
</evidence>
<dbReference type="Proteomes" id="UP000243797">
    <property type="component" value="Unassembled WGS sequence"/>
</dbReference>
<gene>
    <name evidence="1" type="ORF">CAC42_832</name>
</gene>
<name>A0A2K1QL78_9PEZI</name>